<dbReference type="AlphaFoldDB" id="A0AAD4YW61"/>
<dbReference type="EMBL" id="JAJFAZ020000006">
    <property type="protein sequence ID" value="KAI5323661.1"/>
    <property type="molecule type" value="Genomic_DNA"/>
</dbReference>
<sequence>MAPTATTAITGRHLGRFWSQKDRSLFLFKKFGRIFQKNSSRSFSHFWPPFSSIQVQPQDQVIEKLFS</sequence>
<dbReference type="Proteomes" id="UP001054821">
    <property type="component" value="Chromosome 6"/>
</dbReference>
<evidence type="ECO:0000313" key="2">
    <source>
        <dbReference type="Proteomes" id="UP001054821"/>
    </source>
</evidence>
<comment type="caution">
    <text evidence="1">The sequence shown here is derived from an EMBL/GenBank/DDBJ whole genome shotgun (WGS) entry which is preliminary data.</text>
</comment>
<evidence type="ECO:0000313" key="1">
    <source>
        <dbReference type="EMBL" id="KAI5323661.1"/>
    </source>
</evidence>
<proteinExistence type="predicted"/>
<accession>A0AAD4YW61</accession>
<protein>
    <submittedName>
        <fullName evidence="1">Uncharacterized protein</fullName>
    </submittedName>
</protein>
<gene>
    <name evidence="1" type="ORF">L3X38_032733</name>
</gene>
<keyword evidence="2" id="KW-1185">Reference proteome</keyword>
<organism evidence="1 2">
    <name type="scientific">Prunus dulcis</name>
    <name type="common">Almond</name>
    <name type="synonym">Amygdalus dulcis</name>
    <dbReference type="NCBI Taxonomy" id="3755"/>
    <lineage>
        <taxon>Eukaryota</taxon>
        <taxon>Viridiplantae</taxon>
        <taxon>Streptophyta</taxon>
        <taxon>Embryophyta</taxon>
        <taxon>Tracheophyta</taxon>
        <taxon>Spermatophyta</taxon>
        <taxon>Magnoliopsida</taxon>
        <taxon>eudicotyledons</taxon>
        <taxon>Gunneridae</taxon>
        <taxon>Pentapetalae</taxon>
        <taxon>rosids</taxon>
        <taxon>fabids</taxon>
        <taxon>Rosales</taxon>
        <taxon>Rosaceae</taxon>
        <taxon>Amygdaloideae</taxon>
        <taxon>Amygdaleae</taxon>
        <taxon>Prunus</taxon>
    </lineage>
</organism>
<name>A0AAD4YW61_PRUDU</name>
<reference evidence="1 2" key="1">
    <citation type="journal article" date="2022" name="G3 (Bethesda)">
        <title>Whole-genome sequence and methylome profiling of the almond [Prunus dulcis (Mill.) D.A. Webb] cultivar 'Nonpareil'.</title>
        <authorList>
            <person name="D'Amico-Willman K.M."/>
            <person name="Ouma W.Z."/>
            <person name="Meulia T."/>
            <person name="Sideli G.M."/>
            <person name="Gradziel T.M."/>
            <person name="Fresnedo-Ramirez J."/>
        </authorList>
    </citation>
    <scope>NUCLEOTIDE SEQUENCE [LARGE SCALE GENOMIC DNA]</scope>
    <source>
        <strain evidence="1">Clone GOH B32 T37-40</strain>
    </source>
</reference>